<dbReference type="EMBL" id="JARWBG010000047">
    <property type="protein sequence ID" value="MDH2392740.1"/>
    <property type="molecule type" value="Genomic_DNA"/>
</dbReference>
<proteinExistence type="predicted"/>
<accession>A0ABT6HWG8</accession>
<feature type="domain" description="DUF397" evidence="1">
    <location>
        <begin position="5"/>
        <end position="58"/>
    </location>
</feature>
<evidence type="ECO:0000313" key="2">
    <source>
        <dbReference type="EMBL" id="MDH2392740.1"/>
    </source>
</evidence>
<name>A0ABT6HWG8_9ACTN</name>
<comment type="caution">
    <text evidence="2">The sequence shown here is derived from an EMBL/GenBank/DDBJ whole genome shotgun (WGS) entry which is preliminary data.</text>
</comment>
<dbReference type="RefSeq" id="WP_279931874.1">
    <property type="nucleotide sequence ID" value="NZ_JARWBG010000047.1"/>
</dbReference>
<evidence type="ECO:0000313" key="3">
    <source>
        <dbReference type="Proteomes" id="UP001223144"/>
    </source>
</evidence>
<dbReference type="Pfam" id="PF04149">
    <property type="entry name" value="DUF397"/>
    <property type="match status" value="1"/>
</dbReference>
<keyword evidence="3" id="KW-1185">Reference proteome</keyword>
<organism evidence="2 3">
    <name type="scientific">Streptomyces chengmaiensis</name>
    <dbReference type="NCBI Taxonomy" id="3040919"/>
    <lineage>
        <taxon>Bacteria</taxon>
        <taxon>Bacillati</taxon>
        <taxon>Actinomycetota</taxon>
        <taxon>Actinomycetes</taxon>
        <taxon>Kitasatosporales</taxon>
        <taxon>Streptomycetaceae</taxon>
        <taxon>Streptomyces</taxon>
    </lineage>
</organism>
<dbReference type="Proteomes" id="UP001223144">
    <property type="component" value="Unassembled WGS sequence"/>
</dbReference>
<protein>
    <submittedName>
        <fullName evidence="2">DUF397 domain-containing protein</fullName>
    </submittedName>
</protein>
<dbReference type="InterPro" id="IPR007278">
    <property type="entry name" value="DUF397"/>
</dbReference>
<gene>
    <name evidence="2" type="ORF">QCN29_28960</name>
</gene>
<evidence type="ECO:0000259" key="1">
    <source>
        <dbReference type="Pfam" id="PF04149"/>
    </source>
</evidence>
<reference evidence="2 3" key="1">
    <citation type="submission" date="2023-04" db="EMBL/GenBank/DDBJ databases">
        <title>Streptomyces chengmaiensis sp. nov. isolated from the stem of mangrove plant in Hainan.</title>
        <authorList>
            <person name="Huang X."/>
            <person name="Zhou S."/>
            <person name="Chu X."/>
            <person name="Xie Y."/>
            <person name="Lin Y."/>
        </authorList>
    </citation>
    <scope>NUCLEOTIDE SEQUENCE [LARGE SCALE GENOMIC DNA]</scope>
    <source>
        <strain evidence="2 3">HNM0663</strain>
    </source>
</reference>
<sequence>MQISDWQRSSYCATGESCIHIAHAAADRAVRLTESGDPAGVILSATRRGFAGLLRAIKEDHVP</sequence>